<evidence type="ECO:0000313" key="13">
    <source>
        <dbReference type="Proteomes" id="UP000641514"/>
    </source>
</evidence>
<evidence type="ECO:0000256" key="9">
    <source>
        <dbReference type="SAM" id="MobiDB-lite"/>
    </source>
</evidence>
<dbReference type="Pfam" id="PF00069">
    <property type="entry name" value="Pkinase"/>
    <property type="match status" value="1"/>
</dbReference>
<keyword evidence="4" id="KW-0547">Nucleotide-binding</keyword>
<evidence type="ECO:0000256" key="7">
    <source>
        <dbReference type="ARBA" id="ARBA00047899"/>
    </source>
</evidence>
<dbReference type="RefSeq" id="WP_188672434.1">
    <property type="nucleotide sequence ID" value="NZ_BMJH01000001.1"/>
</dbReference>
<reference evidence="12" key="1">
    <citation type="journal article" date="2014" name="Int. J. Syst. Evol. Microbiol.">
        <title>Complete genome sequence of Corynebacterium casei LMG S-19264T (=DSM 44701T), isolated from a smear-ripened cheese.</title>
        <authorList>
            <consortium name="US DOE Joint Genome Institute (JGI-PGF)"/>
            <person name="Walter F."/>
            <person name="Albersmeier A."/>
            <person name="Kalinowski J."/>
            <person name="Ruckert C."/>
        </authorList>
    </citation>
    <scope>NUCLEOTIDE SEQUENCE</scope>
    <source>
        <strain evidence="12">CGMCC 1.15478</strain>
    </source>
</reference>
<accession>A0A916XDQ6</accession>
<keyword evidence="2 12" id="KW-0723">Serine/threonine-protein kinase</keyword>
<dbReference type="PROSITE" id="PS00108">
    <property type="entry name" value="PROTEIN_KINASE_ST"/>
    <property type="match status" value="1"/>
</dbReference>
<evidence type="ECO:0000256" key="6">
    <source>
        <dbReference type="ARBA" id="ARBA00022840"/>
    </source>
</evidence>
<evidence type="ECO:0000313" key="12">
    <source>
        <dbReference type="EMBL" id="GGC64274.1"/>
    </source>
</evidence>
<proteinExistence type="predicted"/>
<evidence type="ECO:0000256" key="2">
    <source>
        <dbReference type="ARBA" id="ARBA00022527"/>
    </source>
</evidence>
<keyword evidence="10" id="KW-1133">Transmembrane helix</keyword>
<feature type="compositionally biased region" description="Pro residues" evidence="9">
    <location>
        <begin position="395"/>
        <end position="404"/>
    </location>
</feature>
<dbReference type="InterPro" id="IPR008271">
    <property type="entry name" value="Ser/Thr_kinase_AS"/>
</dbReference>
<reference evidence="12" key="2">
    <citation type="submission" date="2020-09" db="EMBL/GenBank/DDBJ databases">
        <authorList>
            <person name="Sun Q."/>
            <person name="Zhou Y."/>
        </authorList>
    </citation>
    <scope>NUCLEOTIDE SEQUENCE</scope>
    <source>
        <strain evidence="12">CGMCC 1.15478</strain>
    </source>
</reference>
<feature type="transmembrane region" description="Helical" evidence="10">
    <location>
        <begin position="350"/>
        <end position="371"/>
    </location>
</feature>
<evidence type="ECO:0000256" key="8">
    <source>
        <dbReference type="ARBA" id="ARBA00048679"/>
    </source>
</evidence>
<dbReference type="FunFam" id="1.10.510.10:FF:000021">
    <property type="entry name" value="Serine/threonine protein kinase"/>
    <property type="match status" value="1"/>
</dbReference>
<comment type="caution">
    <text evidence="12">The sequence shown here is derived from an EMBL/GenBank/DDBJ whole genome shotgun (WGS) entry which is preliminary data.</text>
</comment>
<evidence type="ECO:0000256" key="4">
    <source>
        <dbReference type="ARBA" id="ARBA00022741"/>
    </source>
</evidence>
<comment type="catalytic activity">
    <reaction evidence="7">
        <text>L-threonyl-[protein] + ATP = O-phospho-L-threonyl-[protein] + ADP + H(+)</text>
        <dbReference type="Rhea" id="RHEA:46608"/>
        <dbReference type="Rhea" id="RHEA-COMP:11060"/>
        <dbReference type="Rhea" id="RHEA-COMP:11605"/>
        <dbReference type="ChEBI" id="CHEBI:15378"/>
        <dbReference type="ChEBI" id="CHEBI:30013"/>
        <dbReference type="ChEBI" id="CHEBI:30616"/>
        <dbReference type="ChEBI" id="CHEBI:61977"/>
        <dbReference type="ChEBI" id="CHEBI:456216"/>
        <dbReference type="EC" id="2.7.11.1"/>
    </reaction>
</comment>
<dbReference type="InterPro" id="IPR000719">
    <property type="entry name" value="Prot_kinase_dom"/>
</dbReference>
<feature type="domain" description="Protein kinase" evidence="11">
    <location>
        <begin position="13"/>
        <end position="272"/>
    </location>
</feature>
<name>A0A916XDQ6_9ACTN</name>
<evidence type="ECO:0000256" key="10">
    <source>
        <dbReference type="SAM" id="Phobius"/>
    </source>
</evidence>
<gene>
    <name evidence="12" type="primary">pknA</name>
    <name evidence="12" type="ORF">GCM10011410_15990</name>
</gene>
<keyword evidence="6" id="KW-0067">ATP-binding</keyword>
<dbReference type="EMBL" id="BMJH01000001">
    <property type="protein sequence ID" value="GGC64274.1"/>
    <property type="molecule type" value="Genomic_DNA"/>
</dbReference>
<dbReference type="PROSITE" id="PS50011">
    <property type="entry name" value="PROTEIN_KINASE_DOM"/>
    <property type="match status" value="1"/>
</dbReference>
<dbReference type="Gene3D" id="1.10.510.10">
    <property type="entry name" value="Transferase(Phosphotransferase) domain 1"/>
    <property type="match status" value="1"/>
</dbReference>
<dbReference type="SMART" id="SM00220">
    <property type="entry name" value="S_TKc"/>
    <property type="match status" value="1"/>
</dbReference>
<evidence type="ECO:0000256" key="3">
    <source>
        <dbReference type="ARBA" id="ARBA00022679"/>
    </source>
</evidence>
<dbReference type="EC" id="2.7.11.1" evidence="1"/>
<feature type="compositionally biased region" description="Acidic residues" evidence="9">
    <location>
        <begin position="420"/>
        <end position="435"/>
    </location>
</feature>
<dbReference type="AlphaFoldDB" id="A0A916XDQ6"/>
<organism evidence="12 13">
    <name type="scientific">Hoyosella rhizosphaerae</name>
    <dbReference type="NCBI Taxonomy" id="1755582"/>
    <lineage>
        <taxon>Bacteria</taxon>
        <taxon>Bacillati</taxon>
        <taxon>Actinomycetota</taxon>
        <taxon>Actinomycetes</taxon>
        <taxon>Mycobacteriales</taxon>
        <taxon>Hoyosellaceae</taxon>
        <taxon>Hoyosella</taxon>
    </lineage>
</organism>
<feature type="compositionally biased region" description="Low complexity" evidence="9">
    <location>
        <begin position="405"/>
        <end position="418"/>
    </location>
</feature>
<dbReference type="PANTHER" id="PTHR43289:SF6">
    <property type="entry name" value="SERINE_THREONINE-PROTEIN KINASE NEKL-3"/>
    <property type="match status" value="1"/>
</dbReference>
<evidence type="ECO:0000259" key="11">
    <source>
        <dbReference type="PROSITE" id="PS50011"/>
    </source>
</evidence>
<evidence type="ECO:0000256" key="5">
    <source>
        <dbReference type="ARBA" id="ARBA00022777"/>
    </source>
</evidence>
<keyword evidence="5 12" id="KW-0418">Kinase</keyword>
<dbReference type="PANTHER" id="PTHR43289">
    <property type="entry name" value="MITOGEN-ACTIVATED PROTEIN KINASE KINASE KINASE 20-RELATED"/>
    <property type="match status" value="1"/>
</dbReference>
<dbReference type="Proteomes" id="UP000641514">
    <property type="component" value="Unassembled WGS sequence"/>
</dbReference>
<comment type="catalytic activity">
    <reaction evidence="8">
        <text>L-seryl-[protein] + ATP = O-phospho-L-seryl-[protein] + ADP + H(+)</text>
        <dbReference type="Rhea" id="RHEA:17989"/>
        <dbReference type="Rhea" id="RHEA-COMP:9863"/>
        <dbReference type="Rhea" id="RHEA-COMP:11604"/>
        <dbReference type="ChEBI" id="CHEBI:15378"/>
        <dbReference type="ChEBI" id="CHEBI:29999"/>
        <dbReference type="ChEBI" id="CHEBI:30616"/>
        <dbReference type="ChEBI" id="CHEBI:83421"/>
        <dbReference type="ChEBI" id="CHEBI:456216"/>
        <dbReference type="EC" id="2.7.11.1"/>
    </reaction>
</comment>
<dbReference type="SUPFAM" id="SSF56112">
    <property type="entry name" value="Protein kinase-like (PK-like)"/>
    <property type="match status" value="1"/>
</dbReference>
<dbReference type="GO" id="GO:0045717">
    <property type="term" value="P:negative regulation of fatty acid biosynthetic process"/>
    <property type="evidence" value="ECO:0007669"/>
    <property type="project" value="UniProtKB-ARBA"/>
</dbReference>
<protein>
    <recommendedName>
        <fullName evidence="1">non-specific serine/threonine protein kinase</fullName>
        <ecNumber evidence="1">2.7.11.1</ecNumber>
    </recommendedName>
</protein>
<keyword evidence="3" id="KW-0808">Transferase</keyword>
<dbReference type="CDD" id="cd14014">
    <property type="entry name" value="STKc_PknB_like"/>
    <property type="match status" value="1"/>
</dbReference>
<dbReference type="InterPro" id="IPR011009">
    <property type="entry name" value="Kinase-like_dom_sf"/>
</dbReference>
<dbReference type="GO" id="GO:0004674">
    <property type="term" value="F:protein serine/threonine kinase activity"/>
    <property type="evidence" value="ECO:0007669"/>
    <property type="project" value="UniProtKB-KW"/>
</dbReference>
<sequence>MTLHSGTIIADRYRLQRFIASGGMGEVWEALDTRLDRRVAVKVVKPEVSSDSEFLIRFRAEAKTTAQLHHPSIASVFDYGETHDDDDRAIAYLVMELVNGEPLNTVLARMGSIPLPLALDMLEQTGKALQVAHDAGLVHRDVKPGNILITPSGQVKITDFGIAKAVDAAPVTRTGHVMGTAQYISPEQASGQPATSASDVYSLGIVGYEAIAGRRPFVGEGVLTVAMKHIHETPPPLPGDVPKEVRTLIDVALSKDPKTRYKDGGSFAAAVADARAGRQPDDPRGAKSGGFQAIVPMATPASTQVLPTTQRPQLANQTVAYRGYGANSYGANSYAYAPPPETGFSTGQKILAWGAAAIFVLVGITTAILLVSNMLDNRVPVAPPTQPPVETVEPEPIPEPPVETPDPTTEPVVTTPPETTEPDEPDETTEPDEPTNDVTTENGPLSRILPGRGNSANRIFPDEIPVIDETLLPEAPEVPEP</sequence>
<keyword evidence="10" id="KW-0812">Transmembrane</keyword>
<keyword evidence="13" id="KW-1185">Reference proteome</keyword>
<dbReference type="GO" id="GO:0005524">
    <property type="term" value="F:ATP binding"/>
    <property type="evidence" value="ECO:0007669"/>
    <property type="project" value="UniProtKB-KW"/>
</dbReference>
<evidence type="ECO:0000256" key="1">
    <source>
        <dbReference type="ARBA" id="ARBA00012513"/>
    </source>
</evidence>
<dbReference type="FunFam" id="3.30.200.20:FF:000035">
    <property type="entry name" value="Serine/threonine protein kinase Stk1"/>
    <property type="match status" value="1"/>
</dbReference>
<feature type="region of interest" description="Disordered" evidence="9">
    <location>
        <begin position="382"/>
        <end position="481"/>
    </location>
</feature>
<dbReference type="Gene3D" id="3.30.200.20">
    <property type="entry name" value="Phosphorylase Kinase, domain 1"/>
    <property type="match status" value="1"/>
</dbReference>
<keyword evidence="10" id="KW-0472">Membrane</keyword>